<dbReference type="EMBL" id="SBKP01000002">
    <property type="protein sequence ID" value="RXR30432.1"/>
    <property type="molecule type" value="Genomic_DNA"/>
</dbReference>
<evidence type="ECO:0008006" key="10">
    <source>
        <dbReference type="Google" id="ProtNLM"/>
    </source>
</evidence>
<dbReference type="SUPFAM" id="SSF51120">
    <property type="entry name" value="beta-Roll"/>
    <property type="match status" value="2"/>
</dbReference>
<evidence type="ECO:0000256" key="3">
    <source>
        <dbReference type="ARBA" id="ARBA00004613"/>
    </source>
</evidence>
<reference evidence="9" key="1">
    <citation type="submission" date="2019-01" db="EMBL/GenBank/DDBJ databases">
        <title>Cytophagaceae bacterium strain CAR-16.</title>
        <authorList>
            <person name="Chen W.-M."/>
        </authorList>
    </citation>
    <scope>NUCLEOTIDE SEQUENCE [LARGE SCALE GENOMIC DNA]</scope>
    <source>
        <strain evidence="9">CHR27</strain>
    </source>
</reference>
<dbReference type="InterPro" id="IPR011050">
    <property type="entry name" value="Pectin_lyase_fold/virulence"/>
</dbReference>
<comment type="caution">
    <text evidence="8">The sequence shown here is derived from an EMBL/GenBank/DDBJ whole genome shotgun (WGS) entry which is preliminary data.</text>
</comment>
<dbReference type="Pfam" id="PF13229">
    <property type="entry name" value="Beta_helix"/>
    <property type="match status" value="1"/>
</dbReference>
<dbReference type="InterPro" id="IPR001343">
    <property type="entry name" value="Hemolysn_Ca-bd"/>
</dbReference>
<keyword evidence="9" id="KW-1185">Reference proteome</keyword>
<dbReference type="PANTHER" id="PTHR38340">
    <property type="entry name" value="S-LAYER PROTEIN"/>
    <property type="match status" value="1"/>
</dbReference>
<evidence type="ECO:0000259" key="7">
    <source>
        <dbReference type="Pfam" id="PF13229"/>
    </source>
</evidence>
<evidence type="ECO:0000256" key="5">
    <source>
        <dbReference type="ARBA" id="ARBA00022737"/>
    </source>
</evidence>
<dbReference type="PROSITE" id="PS00330">
    <property type="entry name" value="HEMOLYSIN_CALCIUM"/>
    <property type="match status" value="1"/>
</dbReference>
<dbReference type="PRINTS" id="PR00313">
    <property type="entry name" value="CABNDNGRPT"/>
</dbReference>
<evidence type="ECO:0000256" key="1">
    <source>
        <dbReference type="ARBA" id="ARBA00001913"/>
    </source>
</evidence>
<proteinExistence type="predicted"/>
<feature type="domain" description="Peptidase M10 serralysin C-terminal" evidence="6">
    <location>
        <begin position="533"/>
        <end position="650"/>
    </location>
</feature>
<dbReference type="RefSeq" id="WP_129403182.1">
    <property type="nucleotide sequence ID" value="NZ_SBKP01000002.1"/>
</dbReference>
<evidence type="ECO:0000259" key="6">
    <source>
        <dbReference type="Pfam" id="PF08548"/>
    </source>
</evidence>
<sequence>MTVITVNSVSQLTSALSKAQNGDVIQLAAGNYSNVSLCNIKINGNVTITSADPLKQAVLSDLTVKGSSGLTIKNLDLSNPVANKDFAFQVLQSSNIVLDHLKVHGPNNIGSGNEVALMMVRSSTNVTVKDSEFFNGYTGISMLDNNGLTIANNYVHDLRMDGVRGGGNSNLTVTQNTFTNFHPAPLDHPDAIQLWTNNTSTSATNINITDNLVVRGNGSPIQGIFMRDIIGNLPFKNLNITGNMIVGARYNGISVEHADGATIANNTVAGYVGEQSWIRTNNSTNVTVANNQSTAFVAQQQNMPGVNGNVQISPIFDLGSGYVSSWLASHAGFSGHWASSDTTLMQTLGLNATTLAAALAVRAQVVTIDGTAGDNRLFASATNDSVVNAGDGNDSIDGGKYFNHMLKGGNGDDTYFIRSQTATVVELAGQGFDTVRTFVDHTLATEVENLRLEVGGLTGIGNSMNNTITGSAGVDKIYGMDGNDSIQGRDGDDSIWGGLGIDTLRGENGNDILFGEAGDDKLDGGAGNDKLDGGAGNDLLIAGAGNDVMTGGAGSDIFRFYTTDVATYSFDQITDFTSGADKIDLKQIYPGGGRFTFIGTQAFHNKVGELHYTVVNGSAVVEGDLNGDGKADFAIKVDNVTKLAAADFVI</sequence>
<dbReference type="SUPFAM" id="SSF51126">
    <property type="entry name" value="Pectin lyase-like"/>
    <property type="match status" value="1"/>
</dbReference>
<dbReference type="InterPro" id="IPR006626">
    <property type="entry name" value="PbH1"/>
</dbReference>
<accession>A0A4Q1KL41</accession>
<organism evidence="8 9">
    <name type="scientific">Sphingobium fluviale</name>
    <dbReference type="NCBI Taxonomy" id="2506423"/>
    <lineage>
        <taxon>Bacteria</taxon>
        <taxon>Pseudomonadati</taxon>
        <taxon>Pseudomonadota</taxon>
        <taxon>Alphaproteobacteria</taxon>
        <taxon>Sphingomonadales</taxon>
        <taxon>Sphingomonadaceae</taxon>
        <taxon>Sphingobium</taxon>
    </lineage>
</organism>
<keyword evidence="5" id="KW-0677">Repeat</keyword>
<dbReference type="InterPro" id="IPR018511">
    <property type="entry name" value="Hemolysin-typ_Ca-bd_CS"/>
</dbReference>
<dbReference type="OrthoDB" id="6769681at2"/>
<dbReference type="SMART" id="SM00710">
    <property type="entry name" value="PbH1"/>
    <property type="match status" value="7"/>
</dbReference>
<comment type="subcellular location">
    <subcellularLocation>
        <location evidence="3">Secreted</location>
    </subcellularLocation>
</comment>
<protein>
    <recommendedName>
        <fullName evidence="10">Right handed beta helix domain-containing protein</fullName>
    </recommendedName>
</protein>
<comment type="cofactor">
    <cofactor evidence="1">
        <name>Ca(2+)</name>
        <dbReference type="ChEBI" id="CHEBI:29108"/>
    </cofactor>
</comment>
<dbReference type="InterPro" id="IPR050557">
    <property type="entry name" value="RTX_toxin/Mannuronan_C5-epim"/>
</dbReference>
<comment type="function">
    <text evidence="2">Converts beta-D-mannuronic acid (M) to alpha-L-guluronic acid (G), producing a polymer with gel-forming capacity, required for the formation of the cyst coat.</text>
</comment>
<dbReference type="Pfam" id="PF00353">
    <property type="entry name" value="HemolysinCabind"/>
    <property type="match status" value="3"/>
</dbReference>
<keyword evidence="4" id="KW-0964">Secreted</keyword>
<evidence type="ECO:0000313" key="8">
    <source>
        <dbReference type="EMBL" id="RXR30432.1"/>
    </source>
</evidence>
<name>A0A4Q1KL41_9SPHN</name>
<dbReference type="AlphaFoldDB" id="A0A4Q1KL41"/>
<dbReference type="Gene3D" id="2.150.10.10">
    <property type="entry name" value="Serralysin-like metalloprotease, C-terminal"/>
    <property type="match status" value="2"/>
</dbReference>
<dbReference type="InterPro" id="IPR012334">
    <property type="entry name" value="Pectin_lyas_fold"/>
</dbReference>
<evidence type="ECO:0000256" key="2">
    <source>
        <dbReference type="ARBA" id="ARBA00002822"/>
    </source>
</evidence>
<evidence type="ECO:0000313" key="9">
    <source>
        <dbReference type="Proteomes" id="UP000290958"/>
    </source>
</evidence>
<dbReference type="Pfam" id="PF08548">
    <property type="entry name" value="Peptidase_M10_C"/>
    <property type="match status" value="1"/>
</dbReference>
<dbReference type="PANTHER" id="PTHR38340:SF1">
    <property type="entry name" value="S-LAYER PROTEIN"/>
    <property type="match status" value="1"/>
</dbReference>
<feature type="domain" description="Right handed beta helix" evidence="7">
    <location>
        <begin position="63"/>
        <end position="199"/>
    </location>
</feature>
<dbReference type="Gene3D" id="2.160.20.10">
    <property type="entry name" value="Single-stranded right-handed beta-helix, Pectin lyase-like"/>
    <property type="match status" value="1"/>
</dbReference>
<dbReference type="InterPro" id="IPR011049">
    <property type="entry name" value="Serralysin-like_metalloprot_C"/>
</dbReference>
<dbReference type="Proteomes" id="UP000290958">
    <property type="component" value="Unassembled WGS sequence"/>
</dbReference>
<dbReference type="InterPro" id="IPR039448">
    <property type="entry name" value="Beta_helix"/>
</dbReference>
<gene>
    <name evidence="8" type="ORF">EQG66_03710</name>
</gene>
<dbReference type="GO" id="GO:0005509">
    <property type="term" value="F:calcium ion binding"/>
    <property type="evidence" value="ECO:0007669"/>
    <property type="project" value="InterPro"/>
</dbReference>
<evidence type="ECO:0000256" key="4">
    <source>
        <dbReference type="ARBA" id="ARBA00022525"/>
    </source>
</evidence>
<dbReference type="InterPro" id="IPR013858">
    <property type="entry name" value="Peptidase_M10B_C"/>
</dbReference>
<dbReference type="GO" id="GO:0005615">
    <property type="term" value="C:extracellular space"/>
    <property type="evidence" value="ECO:0007669"/>
    <property type="project" value="InterPro"/>
</dbReference>